<evidence type="ECO:0000313" key="2">
    <source>
        <dbReference type="Proteomes" id="UP001595884"/>
    </source>
</evidence>
<name>A0ABV9MQ09_9MICC</name>
<organism evidence="1 2">
    <name type="scientific">Glutamicibacter bergerei</name>
    <dbReference type="NCBI Taxonomy" id="256702"/>
    <lineage>
        <taxon>Bacteria</taxon>
        <taxon>Bacillati</taxon>
        <taxon>Actinomycetota</taxon>
        <taxon>Actinomycetes</taxon>
        <taxon>Micrococcales</taxon>
        <taxon>Micrococcaceae</taxon>
        <taxon>Glutamicibacter</taxon>
    </lineage>
</organism>
<proteinExistence type="predicted"/>
<dbReference type="RefSeq" id="WP_346060411.1">
    <property type="nucleotide sequence ID" value="NZ_BAAAVQ010000126.1"/>
</dbReference>
<evidence type="ECO:0000313" key="1">
    <source>
        <dbReference type="EMBL" id="MFC4718052.1"/>
    </source>
</evidence>
<protein>
    <submittedName>
        <fullName evidence="1">Uncharacterized protein</fullName>
    </submittedName>
</protein>
<accession>A0ABV9MQ09</accession>
<keyword evidence="2" id="KW-1185">Reference proteome</keyword>
<reference evidence="2" key="1">
    <citation type="journal article" date="2019" name="Int. J. Syst. Evol. Microbiol.">
        <title>The Global Catalogue of Microorganisms (GCM) 10K type strain sequencing project: providing services to taxonomists for standard genome sequencing and annotation.</title>
        <authorList>
            <consortium name="The Broad Institute Genomics Platform"/>
            <consortium name="The Broad Institute Genome Sequencing Center for Infectious Disease"/>
            <person name="Wu L."/>
            <person name="Ma J."/>
        </authorList>
    </citation>
    <scope>NUCLEOTIDE SEQUENCE [LARGE SCALE GENOMIC DNA]</scope>
    <source>
        <strain evidence="2">CGMCC 1.12849</strain>
    </source>
</reference>
<dbReference type="EMBL" id="JBHSHE010000092">
    <property type="protein sequence ID" value="MFC4718052.1"/>
    <property type="molecule type" value="Genomic_DNA"/>
</dbReference>
<gene>
    <name evidence="1" type="ORF">ACFO7V_18185</name>
</gene>
<comment type="caution">
    <text evidence="1">The sequence shown here is derived from an EMBL/GenBank/DDBJ whole genome shotgun (WGS) entry which is preliminary data.</text>
</comment>
<sequence>MTEEPTGGAILPKLWTGPGNEAPATVASIFGVLLSQHHGIAIPPRES</sequence>
<dbReference type="Proteomes" id="UP001595884">
    <property type="component" value="Unassembled WGS sequence"/>
</dbReference>